<accession>A0A8X7CDF8</accession>
<dbReference type="AlphaFoldDB" id="A0A8X7CDF8"/>
<name>A0A8X7CDF8_9ARAC</name>
<protein>
    <submittedName>
        <fullName evidence="1">Uncharacterized protein</fullName>
    </submittedName>
</protein>
<keyword evidence="2" id="KW-1185">Reference proteome</keyword>
<proteinExistence type="predicted"/>
<dbReference type="OrthoDB" id="10439451at2759"/>
<evidence type="ECO:0000313" key="1">
    <source>
        <dbReference type="EMBL" id="GFY62571.1"/>
    </source>
</evidence>
<organism evidence="1 2">
    <name type="scientific">Trichonephila inaurata madagascariensis</name>
    <dbReference type="NCBI Taxonomy" id="2747483"/>
    <lineage>
        <taxon>Eukaryota</taxon>
        <taxon>Metazoa</taxon>
        <taxon>Ecdysozoa</taxon>
        <taxon>Arthropoda</taxon>
        <taxon>Chelicerata</taxon>
        <taxon>Arachnida</taxon>
        <taxon>Araneae</taxon>
        <taxon>Araneomorphae</taxon>
        <taxon>Entelegynae</taxon>
        <taxon>Araneoidea</taxon>
        <taxon>Nephilidae</taxon>
        <taxon>Trichonephila</taxon>
        <taxon>Trichonephila inaurata</taxon>
    </lineage>
</organism>
<evidence type="ECO:0000313" key="2">
    <source>
        <dbReference type="Proteomes" id="UP000886998"/>
    </source>
</evidence>
<gene>
    <name evidence="1" type="ORF">TNIN_142461</name>
</gene>
<comment type="caution">
    <text evidence="1">The sequence shown here is derived from an EMBL/GenBank/DDBJ whole genome shotgun (WGS) entry which is preliminary data.</text>
</comment>
<dbReference type="EMBL" id="BMAV01014295">
    <property type="protein sequence ID" value="GFY62571.1"/>
    <property type="molecule type" value="Genomic_DNA"/>
</dbReference>
<sequence length="92" mass="10329">MGEYNMCKLCFELWSADATQTKSQSEAIPCSSKYLESDSRVLAAAANLISRPEASSAIHPLSLSCKKKRRNDFLWQHAAALIYFPTPLRLHI</sequence>
<reference evidence="1" key="1">
    <citation type="submission" date="2020-08" db="EMBL/GenBank/DDBJ databases">
        <title>Multicomponent nature underlies the extraordinary mechanical properties of spider dragline silk.</title>
        <authorList>
            <person name="Kono N."/>
            <person name="Nakamura H."/>
            <person name="Mori M."/>
            <person name="Yoshida Y."/>
            <person name="Ohtoshi R."/>
            <person name="Malay A.D."/>
            <person name="Moran D.A.P."/>
            <person name="Tomita M."/>
            <person name="Numata K."/>
            <person name="Arakawa K."/>
        </authorList>
    </citation>
    <scope>NUCLEOTIDE SEQUENCE</scope>
</reference>
<dbReference type="Proteomes" id="UP000886998">
    <property type="component" value="Unassembled WGS sequence"/>
</dbReference>